<evidence type="ECO:0000313" key="3">
    <source>
        <dbReference type="Proteomes" id="UP000540506"/>
    </source>
</evidence>
<feature type="transmembrane region" description="Helical" evidence="1">
    <location>
        <begin position="200"/>
        <end position="220"/>
    </location>
</feature>
<gene>
    <name evidence="2" type="ORF">FHR34_005640</name>
</gene>
<name>A0A7W7R748_KITKI</name>
<dbReference type="Proteomes" id="UP000540506">
    <property type="component" value="Unassembled WGS sequence"/>
</dbReference>
<feature type="transmembrane region" description="Helical" evidence="1">
    <location>
        <begin position="21"/>
        <end position="40"/>
    </location>
</feature>
<feature type="transmembrane region" description="Helical" evidence="1">
    <location>
        <begin position="121"/>
        <end position="154"/>
    </location>
</feature>
<keyword evidence="1" id="KW-0812">Transmembrane</keyword>
<accession>A0A7W7R748</accession>
<keyword evidence="3" id="KW-1185">Reference proteome</keyword>
<evidence type="ECO:0000313" key="2">
    <source>
        <dbReference type="EMBL" id="MBB4926647.1"/>
    </source>
</evidence>
<feature type="transmembrane region" description="Helical" evidence="1">
    <location>
        <begin position="226"/>
        <end position="245"/>
    </location>
</feature>
<dbReference type="RefSeq" id="WP_221521655.1">
    <property type="nucleotide sequence ID" value="NZ_JACHJV010000001.1"/>
</dbReference>
<protein>
    <submittedName>
        <fullName evidence="2">Uncharacterized protein</fullName>
    </submittedName>
</protein>
<feature type="transmembrane region" description="Helical" evidence="1">
    <location>
        <begin position="303"/>
        <end position="319"/>
    </location>
</feature>
<feature type="transmembrane region" description="Helical" evidence="1">
    <location>
        <begin position="257"/>
        <end position="274"/>
    </location>
</feature>
<keyword evidence="1" id="KW-1133">Transmembrane helix</keyword>
<feature type="transmembrane region" description="Helical" evidence="1">
    <location>
        <begin position="83"/>
        <end position="109"/>
    </location>
</feature>
<evidence type="ECO:0000256" key="1">
    <source>
        <dbReference type="SAM" id="Phobius"/>
    </source>
</evidence>
<proteinExistence type="predicted"/>
<feature type="transmembrane region" description="Helical" evidence="1">
    <location>
        <begin position="166"/>
        <end position="193"/>
    </location>
</feature>
<dbReference type="EMBL" id="JACHJV010000001">
    <property type="protein sequence ID" value="MBB4926647.1"/>
    <property type="molecule type" value="Genomic_DNA"/>
</dbReference>
<organism evidence="2 3">
    <name type="scientific">Kitasatospora kifunensis</name>
    <name type="common">Streptomyces kifunensis</name>
    <dbReference type="NCBI Taxonomy" id="58351"/>
    <lineage>
        <taxon>Bacteria</taxon>
        <taxon>Bacillati</taxon>
        <taxon>Actinomycetota</taxon>
        <taxon>Actinomycetes</taxon>
        <taxon>Kitasatosporales</taxon>
        <taxon>Streptomycetaceae</taxon>
        <taxon>Kitasatospora</taxon>
    </lineage>
</organism>
<sequence>MTTVGSAIPAVRLPAALRHPVFAATLLAGVLHLVWALLLANDAGDLSAQYAWTEFTRQHPGSAYNLSWYGGMHPASYSVLSPYLMGLLGVRTTGVLVGTASAALAAALLRRSGLARPLAPALWTAFALWCDVASGRVTFAIGVAFGLAATLVAFTRSGPRLRLTALFALSALSTMGSPVVGLFLEVAAAALFLTGRRRDSYPLAAAPVLVVAATTLLFPFSGVQPFDWWAAAPVVAAALAVAWLVPDGWTAVRRGALVYSLGVVLVWLIPSPVGSNVERLSLLFAGTVLLAVLVNSRQSRRKAVATGLAFVAVACWLTGRTLGDLLVTVPVTSAAAGGTALIDELHRVGADRTRVEVVPLASHWEASGVAPYVELARGWNRQADVTRNPLFYTDKLAPADYHAWLQRWGVGFVALSSDKPDDAAVDEAALITAGQPWLEQIWQQGSWRLYRFTDATPLAAPPAVVQQAGSAELTVSVPVPGPVHLLLPWSPWLGIAGDQGSSAGCLAAAGDWTTLYAPNPGTYRITGTYSFFRGNPCPAGQLAQAR</sequence>
<feature type="transmembrane region" description="Helical" evidence="1">
    <location>
        <begin position="280"/>
        <end position="296"/>
    </location>
</feature>
<dbReference type="AlphaFoldDB" id="A0A7W7R748"/>
<comment type="caution">
    <text evidence="2">The sequence shown here is derived from an EMBL/GenBank/DDBJ whole genome shotgun (WGS) entry which is preliminary data.</text>
</comment>
<keyword evidence="1" id="KW-0472">Membrane</keyword>
<reference evidence="2 3" key="1">
    <citation type="submission" date="2020-08" db="EMBL/GenBank/DDBJ databases">
        <title>Sequencing the genomes of 1000 actinobacteria strains.</title>
        <authorList>
            <person name="Klenk H.-P."/>
        </authorList>
    </citation>
    <scope>NUCLEOTIDE SEQUENCE [LARGE SCALE GENOMIC DNA]</scope>
    <source>
        <strain evidence="2 3">DSM 41654</strain>
    </source>
</reference>